<keyword evidence="2" id="KW-1185">Reference proteome</keyword>
<dbReference type="EMBL" id="KB468168">
    <property type="protein sequence ID" value="PCH45109.1"/>
    <property type="molecule type" value="Genomic_DNA"/>
</dbReference>
<accession>A0A2H3K1P8</accession>
<protein>
    <submittedName>
        <fullName evidence="1">Uncharacterized protein</fullName>
    </submittedName>
</protein>
<sequence length="103" mass="11082">MSGHGPTRGSRGYGGGVGVAATAAPNAWPASKTNARRRLVANVRMADDLGKEQWRRQQFAMMPISSSAFNDIWSTALLIATTDMTYHCGSAGLLTVDYESENF</sequence>
<evidence type="ECO:0000313" key="1">
    <source>
        <dbReference type="EMBL" id="PCH45109.1"/>
    </source>
</evidence>
<organism evidence="1 2">
    <name type="scientific">Wolfiporia cocos (strain MD-104)</name>
    <name type="common">Brown rot fungus</name>
    <dbReference type="NCBI Taxonomy" id="742152"/>
    <lineage>
        <taxon>Eukaryota</taxon>
        <taxon>Fungi</taxon>
        <taxon>Dikarya</taxon>
        <taxon>Basidiomycota</taxon>
        <taxon>Agaricomycotina</taxon>
        <taxon>Agaricomycetes</taxon>
        <taxon>Polyporales</taxon>
        <taxon>Phaeolaceae</taxon>
        <taxon>Wolfiporia</taxon>
    </lineage>
</organism>
<dbReference type="AlphaFoldDB" id="A0A2H3K1P8"/>
<dbReference type="Proteomes" id="UP000218811">
    <property type="component" value="Unassembled WGS sequence"/>
</dbReference>
<gene>
    <name evidence="1" type="ORF">WOLCODRAFT_155117</name>
</gene>
<evidence type="ECO:0000313" key="2">
    <source>
        <dbReference type="Proteomes" id="UP000218811"/>
    </source>
</evidence>
<reference evidence="1 2" key="1">
    <citation type="journal article" date="2012" name="Science">
        <title>The Paleozoic origin of enzymatic lignin decomposition reconstructed from 31 fungal genomes.</title>
        <authorList>
            <person name="Floudas D."/>
            <person name="Binder M."/>
            <person name="Riley R."/>
            <person name="Barry K."/>
            <person name="Blanchette R.A."/>
            <person name="Henrissat B."/>
            <person name="Martinez A.T."/>
            <person name="Otillar R."/>
            <person name="Spatafora J.W."/>
            <person name="Yadav J.S."/>
            <person name="Aerts A."/>
            <person name="Benoit I."/>
            <person name="Boyd A."/>
            <person name="Carlson A."/>
            <person name="Copeland A."/>
            <person name="Coutinho P.M."/>
            <person name="de Vries R.P."/>
            <person name="Ferreira P."/>
            <person name="Findley K."/>
            <person name="Foster B."/>
            <person name="Gaskell J."/>
            <person name="Glotzer D."/>
            <person name="Gorecki P."/>
            <person name="Heitman J."/>
            <person name="Hesse C."/>
            <person name="Hori C."/>
            <person name="Igarashi K."/>
            <person name="Jurgens J.A."/>
            <person name="Kallen N."/>
            <person name="Kersten P."/>
            <person name="Kohler A."/>
            <person name="Kuees U."/>
            <person name="Kumar T.K.A."/>
            <person name="Kuo A."/>
            <person name="LaButti K."/>
            <person name="Larrondo L.F."/>
            <person name="Lindquist E."/>
            <person name="Ling A."/>
            <person name="Lombard V."/>
            <person name="Lucas S."/>
            <person name="Lundell T."/>
            <person name="Martin R."/>
            <person name="McLaughlin D.J."/>
            <person name="Morgenstern I."/>
            <person name="Morin E."/>
            <person name="Murat C."/>
            <person name="Nagy L.G."/>
            <person name="Nolan M."/>
            <person name="Ohm R.A."/>
            <person name="Patyshakuliyeva A."/>
            <person name="Rokas A."/>
            <person name="Ruiz-Duenas F.J."/>
            <person name="Sabat G."/>
            <person name="Salamov A."/>
            <person name="Samejima M."/>
            <person name="Schmutz J."/>
            <person name="Slot J.C."/>
            <person name="St John F."/>
            <person name="Stenlid J."/>
            <person name="Sun H."/>
            <person name="Sun S."/>
            <person name="Syed K."/>
            <person name="Tsang A."/>
            <person name="Wiebenga A."/>
            <person name="Young D."/>
            <person name="Pisabarro A."/>
            <person name="Eastwood D.C."/>
            <person name="Martin F."/>
            <person name="Cullen D."/>
            <person name="Grigoriev I.V."/>
            <person name="Hibbett D.S."/>
        </authorList>
    </citation>
    <scope>NUCLEOTIDE SEQUENCE [LARGE SCALE GENOMIC DNA]</scope>
    <source>
        <strain evidence="1 2">MD-104</strain>
    </source>
</reference>
<name>A0A2H3K1P8_WOLCO</name>
<proteinExistence type="predicted"/>